<dbReference type="Proteomes" id="UP000887116">
    <property type="component" value="Unassembled WGS sequence"/>
</dbReference>
<organism evidence="3 4">
    <name type="scientific">Trichonephila clavata</name>
    <name type="common">Joro spider</name>
    <name type="synonym">Nephila clavata</name>
    <dbReference type="NCBI Taxonomy" id="2740835"/>
    <lineage>
        <taxon>Eukaryota</taxon>
        <taxon>Metazoa</taxon>
        <taxon>Ecdysozoa</taxon>
        <taxon>Arthropoda</taxon>
        <taxon>Chelicerata</taxon>
        <taxon>Arachnida</taxon>
        <taxon>Araneae</taxon>
        <taxon>Araneomorphae</taxon>
        <taxon>Entelegynae</taxon>
        <taxon>Araneoidea</taxon>
        <taxon>Nephilidae</taxon>
        <taxon>Trichonephila</taxon>
    </lineage>
</organism>
<dbReference type="GO" id="GO:0043139">
    <property type="term" value="F:5'-3' DNA helicase activity"/>
    <property type="evidence" value="ECO:0007669"/>
    <property type="project" value="UniProtKB-EC"/>
</dbReference>
<evidence type="ECO:0000256" key="1">
    <source>
        <dbReference type="RuleBase" id="RU363044"/>
    </source>
</evidence>
<dbReference type="AlphaFoldDB" id="A0A8X6LLB7"/>
<keyword evidence="1 3" id="KW-0347">Helicase</keyword>
<keyword evidence="1" id="KW-0233">DNA recombination</keyword>
<dbReference type="InterPro" id="IPR010285">
    <property type="entry name" value="DNA_helicase_pif1-like_DEAD"/>
</dbReference>
<dbReference type="GO" id="GO:0005524">
    <property type="term" value="F:ATP binding"/>
    <property type="evidence" value="ECO:0007669"/>
    <property type="project" value="UniProtKB-KW"/>
</dbReference>
<sequence>MAANVPRLTPDQHQTFIAITGMIGSERGGIVFLDAPGKTFLLNLLLVFVRKEKDMAVTVASSGIAATPLAGGRTAHSAFFACK</sequence>
<evidence type="ECO:0000259" key="2">
    <source>
        <dbReference type="Pfam" id="PF05970"/>
    </source>
</evidence>
<comment type="similarity">
    <text evidence="1">Belongs to the helicase family.</text>
</comment>
<keyword evidence="1" id="KW-0378">Hydrolase</keyword>
<comment type="cofactor">
    <cofactor evidence="1">
        <name>Mg(2+)</name>
        <dbReference type="ChEBI" id="CHEBI:18420"/>
    </cofactor>
</comment>
<dbReference type="EC" id="5.6.2.3" evidence="1"/>
<keyword evidence="1" id="KW-0547">Nucleotide-binding</keyword>
<evidence type="ECO:0000313" key="4">
    <source>
        <dbReference type="Proteomes" id="UP000887116"/>
    </source>
</evidence>
<dbReference type="OrthoDB" id="6435532at2759"/>
<accession>A0A8X6LLB7</accession>
<keyword evidence="1" id="KW-0234">DNA repair</keyword>
<name>A0A8X6LLB7_TRICU</name>
<dbReference type="PANTHER" id="PTHR10492">
    <property type="match status" value="1"/>
</dbReference>
<dbReference type="GO" id="GO:0006281">
    <property type="term" value="P:DNA repair"/>
    <property type="evidence" value="ECO:0007669"/>
    <property type="project" value="UniProtKB-KW"/>
</dbReference>
<keyword evidence="1" id="KW-0227">DNA damage</keyword>
<keyword evidence="1" id="KW-0067">ATP-binding</keyword>
<keyword evidence="4" id="KW-1185">Reference proteome</keyword>
<evidence type="ECO:0000313" key="3">
    <source>
        <dbReference type="EMBL" id="GFR14936.1"/>
    </source>
</evidence>
<dbReference type="GO" id="GO:0016787">
    <property type="term" value="F:hydrolase activity"/>
    <property type="evidence" value="ECO:0007669"/>
    <property type="project" value="UniProtKB-KW"/>
</dbReference>
<dbReference type="Pfam" id="PF05970">
    <property type="entry name" value="PIF1"/>
    <property type="match status" value="1"/>
</dbReference>
<gene>
    <name evidence="3" type="primary">ANCDUO_15633</name>
    <name evidence="3" type="ORF">TNCT_330901</name>
</gene>
<feature type="domain" description="DNA helicase Pif1-like DEAD-box helicase" evidence="2">
    <location>
        <begin position="8"/>
        <end position="79"/>
    </location>
</feature>
<dbReference type="PANTHER" id="PTHR10492:SF74">
    <property type="entry name" value="ATP-DEPENDENT DNA HELICASE"/>
    <property type="match status" value="1"/>
</dbReference>
<dbReference type="GO" id="GO:0006310">
    <property type="term" value="P:DNA recombination"/>
    <property type="evidence" value="ECO:0007669"/>
    <property type="project" value="UniProtKB-KW"/>
</dbReference>
<dbReference type="GO" id="GO:0000723">
    <property type="term" value="P:telomere maintenance"/>
    <property type="evidence" value="ECO:0007669"/>
    <property type="project" value="InterPro"/>
</dbReference>
<reference evidence="3" key="1">
    <citation type="submission" date="2020-07" db="EMBL/GenBank/DDBJ databases">
        <title>Multicomponent nature underlies the extraordinary mechanical properties of spider dragline silk.</title>
        <authorList>
            <person name="Kono N."/>
            <person name="Nakamura H."/>
            <person name="Mori M."/>
            <person name="Yoshida Y."/>
            <person name="Ohtoshi R."/>
            <person name="Malay A.D."/>
            <person name="Moran D.A.P."/>
            <person name="Tomita M."/>
            <person name="Numata K."/>
            <person name="Arakawa K."/>
        </authorList>
    </citation>
    <scope>NUCLEOTIDE SEQUENCE</scope>
</reference>
<comment type="caution">
    <text evidence="3">The sequence shown here is derived from an EMBL/GenBank/DDBJ whole genome shotgun (WGS) entry which is preliminary data.</text>
</comment>
<comment type="catalytic activity">
    <reaction evidence="1">
        <text>ATP + H2O = ADP + phosphate + H(+)</text>
        <dbReference type="Rhea" id="RHEA:13065"/>
        <dbReference type="ChEBI" id="CHEBI:15377"/>
        <dbReference type="ChEBI" id="CHEBI:15378"/>
        <dbReference type="ChEBI" id="CHEBI:30616"/>
        <dbReference type="ChEBI" id="CHEBI:43474"/>
        <dbReference type="ChEBI" id="CHEBI:456216"/>
        <dbReference type="EC" id="5.6.2.3"/>
    </reaction>
</comment>
<protein>
    <recommendedName>
        <fullName evidence="1">ATP-dependent DNA helicase</fullName>
        <ecNumber evidence="1">5.6.2.3</ecNumber>
    </recommendedName>
</protein>
<dbReference type="EMBL" id="BMAO01007282">
    <property type="protein sequence ID" value="GFR14936.1"/>
    <property type="molecule type" value="Genomic_DNA"/>
</dbReference>
<proteinExistence type="inferred from homology"/>